<dbReference type="Gene3D" id="1.25.40.20">
    <property type="entry name" value="Ankyrin repeat-containing domain"/>
    <property type="match status" value="2"/>
</dbReference>
<dbReference type="EMBL" id="KV878601">
    <property type="protein sequence ID" value="OJJ52531.1"/>
    <property type="molecule type" value="Genomic_DNA"/>
</dbReference>
<accession>A0A1L9SZM8</accession>
<feature type="repeat" description="ANK" evidence="3">
    <location>
        <begin position="538"/>
        <end position="570"/>
    </location>
</feature>
<dbReference type="PANTHER" id="PTHR24198">
    <property type="entry name" value="ANKYRIN REPEAT AND PROTEIN KINASE DOMAIN-CONTAINING PROTEIN"/>
    <property type="match status" value="1"/>
</dbReference>
<dbReference type="Proteomes" id="UP000184356">
    <property type="component" value="Unassembled WGS sequence"/>
</dbReference>
<evidence type="ECO:0000313" key="4">
    <source>
        <dbReference type="EMBL" id="OJJ52531.1"/>
    </source>
</evidence>
<dbReference type="VEuPathDB" id="FungiDB:ASPSYDRAFT_95622"/>
<sequence>MIRDPILLQKFLGPDVDVNARSGWQGPSPLVEAVLSGKIEIVNLLLSRGADVNAFHDIDFEGDVAFTTVLGVAVRPEKLEIMESLLHACPDVNPAIDDGLPYVSPLAIAASRGEVNTLTFLLQAEVDVSIADACGERTLLELASRDTKNVSVFELLVGYGAMIDRPVSETEHATSALLSAVKAGATEFVSLFISMGARLNDVYRNPPGTALGAAIEKGDISLIQMLQVAGAVAISPKLGSIGNVETAEYLDEIGLLQGILDISGAQILKAALSAEDDNLAQRLLYRIVDFDILGAEVTDCHACILRKTPLQAAISTKRLPVAYAIIERGTTVVDCDLAAAVRYSGFYNDTDLLRRLLRGFRGMAPTATAEAILSDRPDLLQLLLATGLDPTGKPRQFSNEWELSEDDGIHLDPPESVLEILSQKNNRAMLETILHSCPWSPALVGRALTLSIILGHIELSMYLLSWGVDTNQEITIHHRDTEDENEMPIPGYKVVVTPLQVAARGQHVDLVEQMLRTYPEIDVNYLGADINAAPARVNGRTALEGAAEHGRIDMIQMLLLGGASVTGDDGQRQYRRAIEFAERNGHNAAARLLISFEPRQE</sequence>
<keyword evidence="5" id="KW-1185">Reference proteome</keyword>
<dbReference type="SMART" id="SM00248">
    <property type="entry name" value="ANK"/>
    <property type="match status" value="9"/>
</dbReference>
<dbReference type="PANTHER" id="PTHR24198:SF165">
    <property type="entry name" value="ANKYRIN REPEAT-CONTAINING PROTEIN-RELATED"/>
    <property type="match status" value="1"/>
</dbReference>
<evidence type="ECO:0000313" key="5">
    <source>
        <dbReference type="Proteomes" id="UP000184356"/>
    </source>
</evidence>
<dbReference type="PROSITE" id="PS50088">
    <property type="entry name" value="ANK_REPEAT"/>
    <property type="match status" value="2"/>
</dbReference>
<keyword evidence="2 3" id="KW-0040">ANK repeat</keyword>
<dbReference type="SUPFAM" id="SSF48403">
    <property type="entry name" value="Ankyrin repeat"/>
    <property type="match status" value="3"/>
</dbReference>
<dbReference type="OrthoDB" id="194358at2759"/>
<gene>
    <name evidence="4" type="ORF">ASPSYDRAFT_95622</name>
</gene>
<feature type="repeat" description="ANK" evidence="3">
    <location>
        <begin position="25"/>
        <end position="57"/>
    </location>
</feature>
<organism evidence="4 5">
    <name type="scientific">Aspergillus sydowii CBS 593.65</name>
    <dbReference type="NCBI Taxonomy" id="1036612"/>
    <lineage>
        <taxon>Eukaryota</taxon>
        <taxon>Fungi</taxon>
        <taxon>Dikarya</taxon>
        <taxon>Ascomycota</taxon>
        <taxon>Pezizomycotina</taxon>
        <taxon>Eurotiomycetes</taxon>
        <taxon>Eurotiomycetidae</taxon>
        <taxon>Eurotiales</taxon>
        <taxon>Aspergillaceae</taxon>
        <taxon>Aspergillus</taxon>
        <taxon>Aspergillus subgen. Nidulantes</taxon>
    </lineage>
</organism>
<proteinExistence type="predicted"/>
<reference evidence="5" key="1">
    <citation type="journal article" date="2017" name="Genome Biol.">
        <title>Comparative genomics reveals high biological diversity and specific adaptations in the industrially and medically important fungal genus Aspergillus.</title>
        <authorList>
            <person name="de Vries R.P."/>
            <person name="Riley R."/>
            <person name="Wiebenga A."/>
            <person name="Aguilar-Osorio G."/>
            <person name="Amillis S."/>
            <person name="Uchima C.A."/>
            <person name="Anderluh G."/>
            <person name="Asadollahi M."/>
            <person name="Askin M."/>
            <person name="Barry K."/>
            <person name="Battaglia E."/>
            <person name="Bayram O."/>
            <person name="Benocci T."/>
            <person name="Braus-Stromeyer S.A."/>
            <person name="Caldana C."/>
            <person name="Canovas D."/>
            <person name="Cerqueira G.C."/>
            <person name="Chen F."/>
            <person name="Chen W."/>
            <person name="Choi C."/>
            <person name="Clum A."/>
            <person name="Dos Santos R.A."/>
            <person name="Damasio A.R."/>
            <person name="Diallinas G."/>
            <person name="Emri T."/>
            <person name="Fekete E."/>
            <person name="Flipphi M."/>
            <person name="Freyberg S."/>
            <person name="Gallo A."/>
            <person name="Gournas C."/>
            <person name="Habgood R."/>
            <person name="Hainaut M."/>
            <person name="Harispe M.L."/>
            <person name="Henrissat B."/>
            <person name="Hilden K.S."/>
            <person name="Hope R."/>
            <person name="Hossain A."/>
            <person name="Karabika E."/>
            <person name="Karaffa L."/>
            <person name="Karanyi Z."/>
            <person name="Krasevec N."/>
            <person name="Kuo A."/>
            <person name="Kusch H."/>
            <person name="LaButti K."/>
            <person name="Lagendijk E.L."/>
            <person name="Lapidus A."/>
            <person name="Levasseur A."/>
            <person name="Lindquist E."/>
            <person name="Lipzen A."/>
            <person name="Logrieco A.F."/>
            <person name="MacCabe A."/>
            <person name="Maekelae M.R."/>
            <person name="Malavazi I."/>
            <person name="Melin P."/>
            <person name="Meyer V."/>
            <person name="Mielnichuk N."/>
            <person name="Miskei M."/>
            <person name="Molnar A.P."/>
            <person name="Mule G."/>
            <person name="Ngan C.Y."/>
            <person name="Orejas M."/>
            <person name="Orosz E."/>
            <person name="Ouedraogo J.P."/>
            <person name="Overkamp K.M."/>
            <person name="Park H.-S."/>
            <person name="Perrone G."/>
            <person name="Piumi F."/>
            <person name="Punt P.J."/>
            <person name="Ram A.F."/>
            <person name="Ramon A."/>
            <person name="Rauscher S."/>
            <person name="Record E."/>
            <person name="Riano-Pachon D.M."/>
            <person name="Robert V."/>
            <person name="Roehrig J."/>
            <person name="Ruller R."/>
            <person name="Salamov A."/>
            <person name="Salih N.S."/>
            <person name="Samson R.A."/>
            <person name="Sandor E."/>
            <person name="Sanguinetti M."/>
            <person name="Schuetze T."/>
            <person name="Sepcic K."/>
            <person name="Shelest E."/>
            <person name="Sherlock G."/>
            <person name="Sophianopoulou V."/>
            <person name="Squina F.M."/>
            <person name="Sun H."/>
            <person name="Susca A."/>
            <person name="Todd R.B."/>
            <person name="Tsang A."/>
            <person name="Unkles S.E."/>
            <person name="van de Wiele N."/>
            <person name="van Rossen-Uffink D."/>
            <person name="Oliveira J.V."/>
            <person name="Vesth T.C."/>
            <person name="Visser J."/>
            <person name="Yu J.-H."/>
            <person name="Zhou M."/>
            <person name="Andersen M.R."/>
            <person name="Archer D.B."/>
            <person name="Baker S.E."/>
            <person name="Benoit I."/>
            <person name="Brakhage A.A."/>
            <person name="Braus G.H."/>
            <person name="Fischer R."/>
            <person name="Frisvad J.C."/>
            <person name="Goldman G.H."/>
            <person name="Houbraken J."/>
            <person name="Oakley B."/>
            <person name="Pocsi I."/>
            <person name="Scazzocchio C."/>
            <person name="Seiboth B."/>
            <person name="vanKuyk P.A."/>
            <person name="Wortman J."/>
            <person name="Dyer P.S."/>
            <person name="Grigoriev I.V."/>
        </authorList>
    </citation>
    <scope>NUCLEOTIDE SEQUENCE [LARGE SCALE GENOMIC DNA]</scope>
    <source>
        <strain evidence="5">CBS 593.65</strain>
    </source>
</reference>
<dbReference type="InterPro" id="IPR002110">
    <property type="entry name" value="Ankyrin_rpt"/>
</dbReference>
<dbReference type="Pfam" id="PF00023">
    <property type="entry name" value="Ank"/>
    <property type="match status" value="1"/>
</dbReference>
<protein>
    <recommendedName>
        <fullName evidence="6">Ankyrin</fullName>
    </recommendedName>
</protein>
<evidence type="ECO:0000256" key="2">
    <source>
        <dbReference type="ARBA" id="ARBA00023043"/>
    </source>
</evidence>
<name>A0A1L9SZM8_9EURO</name>
<dbReference type="Pfam" id="PF12796">
    <property type="entry name" value="Ank_2"/>
    <property type="match status" value="1"/>
</dbReference>
<evidence type="ECO:0000256" key="3">
    <source>
        <dbReference type="PROSITE-ProRule" id="PRU00023"/>
    </source>
</evidence>
<keyword evidence="1" id="KW-0677">Repeat</keyword>
<dbReference type="RefSeq" id="XP_040696337.1">
    <property type="nucleotide sequence ID" value="XM_040853141.1"/>
</dbReference>
<dbReference type="GeneID" id="63769214"/>
<dbReference type="AlphaFoldDB" id="A0A1L9SZM8"/>
<evidence type="ECO:0000256" key="1">
    <source>
        <dbReference type="ARBA" id="ARBA00022737"/>
    </source>
</evidence>
<dbReference type="PROSITE" id="PS50297">
    <property type="entry name" value="ANK_REP_REGION"/>
    <property type="match status" value="2"/>
</dbReference>
<evidence type="ECO:0008006" key="6">
    <source>
        <dbReference type="Google" id="ProtNLM"/>
    </source>
</evidence>
<dbReference type="STRING" id="1036612.A0A1L9SZM8"/>
<dbReference type="InterPro" id="IPR036770">
    <property type="entry name" value="Ankyrin_rpt-contain_sf"/>
</dbReference>